<dbReference type="InterPro" id="IPR013154">
    <property type="entry name" value="ADH-like_N"/>
</dbReference>
<dbReference type="EMBL" id="CAJPDS010000074">
    <property type="protein sequence ID" value="CAF9934393.1"/>
    <property type="molecule type" value="Genomic_DNA"/>
</dbReference>
<evidence type="ECO:0000256" key="1">
    <source>
        <dbReference type="ARBA" id="ARBA00008072"/>
    </source>
</evidence>
<dbReference type="GO" id="GO:0016651">
    <property type="term" value="F:oxidoreductase activity, acting on NAD(P)H"/>
    <property type="evidence" value="ECO:0007669"/>
    <property type="project" value="InterPro"/>
</dbReference>
<dbReference type="Gene3D" id="3.40.50.720">
    <property type="entry name" value="NAD(P)-binding Rossmann-like Domain"/>
    <property type="match status" value="1"/>
</dbReference>
<accession>A0A8H3G796</accession>
<gene>
    <name evidence="4" type="ORF">HETSPECPRED_009216</name>
</gene>
<feature type="domain" description="Enoyl reductase (ER)" evidence="3">
    <location>
        <begin position="9"/>
        <end position="327"/>
    </location>
</feature>
<dbReference type="SMART" id="SM00829">
    <property type="entry name" value="PKS_ER"/>
    <property type="match status" value="1"/>
</dbReference>
<dbReference type="InterPro" id="IPR047122">
    <property type="entry name" value="Trans-enoyl_RdTase-like"/>
</dbReference>
<dbReference type="PANTHER" id="PTHR45348:SF5">
    <property type="entry name" value="OXIDOREDUCTASE, PUTATIVE (AFU_ORTHOLOGUE AFUA_8G01420)-RELATED"/>
    <property type="match status" value="1"/>
</dbReference>
<evidence type="ECO:0000259" key="3">
    <source>
        <dbReference type="SMART" id="SM00829"/>
    </source>
</evidence>
<keyword evidence="5" id="KW-1185">Reference proteome</keyword>
<dbReference type="InterPro" id="IPR011032">
    <property type="entry name" value="GroES-like_sf"/>
</dbReference>
<evidence type="ECO:0000256" key="2">
    <source>
        <dbReference type="ARBA" id="ARBA00023002"/>
    </source>
</evidence>
<dbReference type="CDD" id="cd08249">
    <property type="entry name" value="enoyl_reductase_like"/>
    <property type="match status" value="1"/>
</dbReference>
<proteinExistence type="inferred from homology"/>
<keyword evidence="2" id="KW-0560">Oxidoreductase</keyword>
<dbReference type="SUPFAM" id="SSF51735">
    <property type="entry name" value="NAD(P)-binding Rossmann-fold domains"/>
    <property type="match status" value="1"/>
</dbReference>
<dbReference type="SUPFAM" id="SSF50129">
    <property type="entry name" value="GroES-like"/>
    <property type="match status" value="1"/>
</dbReference>
<sequence>MKEVIVSKGPKCKIVDSPIPQAGQDQVLIKVVVSGSNPKDWKRAEAGGELNTGDDIAGVVHRVGLNVVEFKPGDRVPLQLSSSLHGDDKRSLVSQAATLPLAAMTAAYGLYQRLQLPLPWHPATTPTPLIIYGAAGAVGSFAIQLAQLSNIHPLICIAGNGIPHVESLISSSKGDVVLDYRAGHEQLVQKLKSSVADAGGKVEYAFDCISEHGSYQNICQVLSRDTGRITLILPNKKYEDIPDEIEKSVTFVGAAHKDTDPDPWEKKTESAAGNQEFAYVMFRFIGRGLQEGWFKGHPYEVVAGGLAGVESGLRRLKEGKVSAKKLVFRIEDTEGLET</sequence>
<comment type="similarity">
    <text evidence="1">Belongs to the zinc-containing alcohol dehydrogenase family.</text>
</comment>
<organism evidence="4 5">
    <name type="scientific">Heterodermia speciosa</name>
    <dbReference type="NCBI Taxonomy" id="116794"/>
    <lineage>
        <taxon>Eukaryota</taxon>
        <taxon>Fungi</taxon>
        <taxon>Dikarya</taxon>
        <taxon>Ascomycota</taxon>
        <taxon>Pezizomycotina</taxon>
        <taxon>Lecanoromycetes</taxon>
        <taxon>OSLEUM clade</taxon>
        <taxon>Lecanoromycetidae</taxon>
        <taxon>Caliciales</taxon>
        <taxon>Physciaceae</taxon>
        <taxon>Heterodermia</taxon>
    </lineage>
</organism>
<dbReference type="AlphaFoldDB" id="A0A8H3G796"/>
<protein>
    <recommendedName>
        <fullName evidence="3">Enoyl reductase (ER) domain-containing protein</fullName>
    </recommendedName>
</protein>
<dbReference type="Proteomes" id="UP000664521">
    <property type="component" value="Unassembled WGS sequence"/>
</dbReference>
<dbReference type="Pfam" id="PF08240">
    <property type="entry name" value="ADH_N"/>
    <property type="match status" value="1"/>
</dbReference>
<name>A0A8H3G796_9LECA</name>
<dbReference type="PANTHER" id="PTHR45348">
    <property type="entry name" value="HYPOTHETICAL OXIDOREDUCTASE (EUROFUNG)"/>
    <property type="match status" value="1"/>
</dbReference>
<dbReference type="OrthoDB" id="3233595at2759"/>
<comment type="caution">
    <text evidence="4">The sequence shown here is derived from an EMBL/GenBank/DDBJ whole genome shotgun (WGS) entry which is preliminary data.</text>
</comment>
<evidence type="ECO:0000313" key="4">
    <source>
        <dbReference type="EMBL" id="CAF9934393.1"/>
    </source>
</evidence>
<reference evidence="4" key="1">
    <citation type="submission" date="2021-03" db="EMBL/GenBank/DDBJ databases">
        <authorList>
            <person name="Tagirdzhanova G."/>
        </authorList>
    </citation>
    <scope>NUCLEOTIDE SEQUENCE</scope>
</reference>
<evidence type="ECO:0000313" key="5">
    <source>
        <dbReference type="Proteomes" id="UP000664521"/>
    </source>
</evidence>
<dbReference type="InterPro" id="IPR036291">
    <property type="entry name" value="NAD(P)-bd_dom_sf"/>
</dbReference>
<dbReference type="InterPro" id="IPR020843">
    <property type="entry name" value="ER"/>
</dbReference>
<dbReference type="Gene3D" id="3.90.180.10">
    <property type="entry name" value="Medium-chain alcohol dehydrogenases, catalytic domain"/>
    <property type="match status" value="1"/>
</dbReference>